<comment type="similarity">
    <text evidence="1">Belongs to the bacterial solute-binding protein 3 family.</text>
</comment>
<dbReference type="SUPFAM" id="SSF53850">
    <property type="entry name" value="Periplasmic binding protein-like II"/>
    <property type="match status" value="1"/>
</dbReference>
<organism evidence="5 6">
    <name type="scientific">Candidatus Rhodoblastus alkanivorans</name>
    <dbReference type="NCBI Taxonomy" id="2954117"/>
    <lineage>
        <taxon>Bacteria</taxon>
        <taxon>Pseudomonadati</taxon>
        <taxon>Pseudomonadota</taxon>
        <taxon>Alphaproteobacteria</taxon>
        <taxon>Hyphomicrobiales</taxon>
        <taxon>Rhodoblastaceae</taxon>
        <taxon>Rhodoblastus</taxon>
    </lineage>
</organism>
<dbReference type="PANTHER" id="PTHR30085:SF6">
    <property type="entry name" value="ABC TRANSPORTER GLUTAMINE-BINDING PROTEIN GLNH"/>
    <property type="match status" value="1"/>
</dbReference>
<proteinExistence type="inferred from homology"/>
<feature type="signal peptide" evidence="4">
    <location>
        <begin position="1"/>
        <end position="25"/>
    </location>
</feature>
<dbReference type="Gene3D" id="3.40.190.10">
    <property type="entry name" value="Periplasmic binding protein-like II"/>
    <property type="match status" value="2"/>
</dbReference>
<gene>
    <name evidence="5" type="ORF">K2U94_17400</name>
</gene>
<dbReference type="InterPro" id="IPR051455">
    <property type="entry name" value="Bact_solute-bind_prot3"/>
</dbReference>
<keyword evidence="6" id="KW-1185">Reference proteome</keyword>
<evidence type="ECO:0000256" key="1">
    <source>
        <dbReference type="ARBA" id="ARBA00010333"/>
    </source>
</evidence>
<accession>A0ABS9ZA11</accession>
<reference evidence="5" key="1">
    <citation type="journal article" date="2022" name="ISME J.">
        <title>Identification of active gaseous-alkane degraders at natural gas seeps.</title>
        <authorList>
            <person name="Farhan Ul Haque M."/>
            <person name="Hernandez M."/>
            <person name="Crombie A.T."/>
            <person name="Murrell J.C."/>
        </authorList>
    </citation>
    <scope>NUCLEOTIDE SEQUENCE</scope>
    <source>
        <strain evidence="5">PC2</strain>
    </source>
</reference>
<dbReference type="RefSeq" id="WP_243068412.1">
    <property type="nucleotide sequence ID" value="NZ_JAIVFK010000001.1"/>
</dbReference>
<evidence type="ECO:0000256" key="4">
    <source>
        <dbReference type="SAM" id="SignalP"/>
    </source>
</evidence>
<keyword evidence="3 4" id="KW-0732">Signal</keyword>
<evidence type="ECO:0000313" key="5">
    <source>
        <dbReference type="EMBL" id="MCI4684520.1"/>
    </source>
</evidence>
<keyword evidence="2" id="KW-0813">Transport</keyword>
<evidence type="ECO:0000313" key="6">
    <source>
        <dbReference type="Proteomes" id="UP001139104"/>
    </source>
</evidence>
<evidence type="ECO:0000256" key="3">
    <source>
        <dbReference type="ARBA" id="ARBA00022729"/>
    </source>
</evidence>
<protein>
    <submittedName>
        <fullName evidence="5">Uncharacterized protein</fullName>
    </submittedName>
</protein>
<comment type="caution">
    <text evidence="5">The sequence shown here is derived from an EMBL/GenBank/DDBJ whole genome shotgun (WGS) entry which is preliminary data.</text>
</comment>
<evidence type="ECO:0000256" key="2">
    <source>
        <dbReference type="ARBA" id="ARBA00022448"/>
    </source>
</evidence>
<dbReference type="Proteomes" id="UP001139104">
    <property type="component" value="Unassembled WGS sequence"/>
</dbReference>
<feature type="chain" id="PRO_5046623867" evidence="4">
    <location>
        <begin position="26"/>
        <end position="327"/>
    </location>
</feature>
<dbReference type="PANTHER" id="PTHR30085">
    <property type="entry name" value="AMINO ACID ABC TRANSPORTER PERMEASE"/>
    <property type="match status" value="1"/>
</dbReference>
<dbReference type="EMBL" id="JAIVFP010000001">
    <property type="protein sequence ID" value="MCI4684520.1"/>
    <property type="molecule type" value="Genomic_DNA"/>
</dbReference>
<sequence>MDKMLSRLSALFLLAGALAAPSVCAQSRLADIKARGHLTCAAFARPGLAWQAGSGWKGLYPDICQAIAVAAFGSDAKIEFEAIDLPKDNTALNSGSFDVLFLTEPEIAETSLARKVAPGPAAFFETYAVMVEDDSTAKTPEDLAGAPVCFHEADAASQAFEERLDRNGKSFVAMPFQEDVELLDAYNSRHCKAVASEATDLIGLRRRKGVNHFDSKILAEPLAVFPILTATPIGDPQWTAAVSWVVHFLHAAERPQTRLRPGGAKAISLDLTALGLEKSWRENILATVGDYGAIYARNLGDKSPFKLPRGVNASWSGGGLFAPPTAE</sequence>
<name>A0ABS9ZA11_9HYPH</name>